<evidence type="ECO:0000256" key="2">
    <source>
        <dbReference type="ARBA" id="ARBA00022618"/>
    </source>
</evidence>
<dbReference type="InterPro" id="IPR036145">
    <property type="entry name" value="MinC_C_sf"/>
</dbReference>
<dbReference type="InterPro" id="IPR007874">
    <property type="entry name" value="MinC_N"/>
</dbReference>
<keyword evidence="3 6" id="KW-0717">Septation</keyword>
<proteinExistence type="inferred from homology"/>
<organism evidence="10 11">
    <name type="scientific">Solimonas fluminis</name>
    <dbReference type="NCBI Taxonomy" id="2086571"/>
    <lineage>
        <taxon>Bacteria</taxon>
        <taxon>Pseudomonadati</taxon>
        <taxon>Pseudomonadota</taxon>
        <taxon>Gammaproteobacteria</taxon>
        <taxon>Nevskiales</taxon>
        <taxon>Nevskiaceae</taxon>
        <taxon>Solimonas</taxon>
    </lineage>
</organism>
<dbReference type="Gene3D" id="3.30.70.260">
    <property type="match status" value="1"/>
</dbReference>
<feature type="compositionally biased region" description="Low complexity" evidence="7">
    <location>
        <begin position="97"/>
        <end position="110"/>
    </location>
</feature>
<dbReference type="GO" id="GO:1901891">
    <property type="term" value="P:regulation of cell septum assembly"/>
    <property type="evidence" value="ECO:0007669"/>
    <property type="project" value="InterPro"/>
</dbReference>
<dbReference type="InterPro" id="IPR016098">
    <property type="entry name" value="CAP/MinC_C"/>
</dbReference>
<evidence type="ECO:0000259" key="8">
    <source>
        <dbReference type="Pfam" id="PF03775"/>
    </source>
</evidence>
<accession>A0A2S5TLW8</accession>
<dbReference type="NCBIfam" id="TIGR01222">
    <property type="entry name" value="minC"/>
    <property type="match status" value="1"/>
</dbReference>
<evidence type="ECO:0000259" key="9">
    <source>
        <dbReference type="Pfam" id="PF05209"/>
    </source>
</evidence>
<dbReference type="SUPFAM" id="SSF63848">
    <property type="entry name" value="Cell-division inhibitor MinC, C-terminal domain"/>
    <property type="match status" value="1"/>
</dbReference>
<dbReference type="Gene3D" id="2.160.20.70">
    <property type="match status" value="1"/>
</dbReference>
<dbReference type="HAMAP" id="MF_00267">
    <property type="entry name" value="MinC"/>
    <property type="match status" value="1"/>
</dbReference>
<reference evidence="10 11" key="1">
    <citation type="submission" date="2018-02" db="EMBL/GenBank/DDBJ databases">
        <title>Genome sequencing of Solimonas sp. HR-BB.</title>
        <authorList>
            <person name="Lee Y."/>
            <person name="Jeon C.O."/>
        </authorList>
    </citation>
    <scope>NUCLEOTIDE SEQUENCE [LARGE SCALE GENOMIC DNA]</scope>
    <source>
        <strain evidence="10 11">HR-BB</strain>
    </source>
</reference>
<comment type="subunit">
    <text evidence="6">Interacts with MinD and FtsZ.</text>
</comment>
<feature type="compositionally biased region" description="Pro residues" evidence="7">
    <location>
        <begin position="111"/>
        <end position="136"/>
    </location>
</feature>
<dbReference type="OrthoDB" id="9794530at2"/>
<dbReference type="Pfam" id="PF03775">
    <property type="entry name" value="MinC_C"/>
    <property type="match status" value="1"/>
</dbReference>
<comment type="caution">
    <text evidence="10">The sequence shown here is derived from an EMBL/GenBank/DDBJ whole genome shotgun (WGS) entry which is preliminary data.</text>
</comment>
<comment type="similarity">
    <text evidence="1 6">Belongs to the MinC family.</text>
</comment>
<evidence type="ECO:0000256" key="5">
    <source>
        <dbReference type="ARBA" id="ARBA00025606"/>
    </source>
</evidence>
<evidence type="ECO:0000256" key="3">
    <source>
        <dbReference type="ARBA" id="ARBA00023210"/>
    </source>
</evidence>
<keyword evidence="4 6" id="KW-0131">Cell cycle</keyword>
<dbReference type="RefSeq" id="WP_104228950.1">
    <property type="nucleotide sequence ID" value="NZ_PSNW01000001.1"/>
</dbReference>
<keyword evidence="2 6" id="KW-0132">Cell division</keyword>
<dbReference type="EMBL" id="PSNW01000001">
    <property type="protein sequence ID" value="PPE75985.1"/>
    <property type="molecule type" value="Genomic_DNA"/>
</dbReference>
<evidence type="ECO:0000256" key="6">
    <source>
        <dbReference type="HAMAP-Rule" id="MF_00267"/>
    </source>
</evidence>
<name>A0A2S5TLW8_9GAMM</name>
<feature type="domain" description="Septum formation inhibitor MinC C-terminal" evidence="8">
    <location>
        <begin position="146"/>
        <end position="247"/>
    </location>
</feature>
<feature type="domain" description="Septum formation inhibitor MinC N-terminal" evidence="9">
    <location>
        <begin position="7"/>
        <end position="73"/>
    </location>
</feature>
<comment type="function">
    <text evidence="5 6">Cell division inhibitor that blocks the formation of polar Z ring septums. Rapidly oscillates between the poles of the cell to destabilize FtsZ filaments that have formed before they mature into polar Z rings. Prevents FtsZ polymerization.</text>
</comment>
<dbReference type="GO" id="GO:0000902">
    <property type="term" value="P:cell morphogenesis"/>
    <property type="evidence" value="ECO:0007669"/>
    <property type="project" value="InterPro"/>
</dbReference>
<dbReference type="Pfam" id="PF05209">
    <property type="entry name" value="MinC_N"/>
    <property type="match status" value="1"/>
</dbReference>
<keyword evidence="11" id="KW-1185">Reference proteome</keyword>
<dbReference type="Proteomes" id="UP000238220">
    <property type="component" value="Unassembled WGS sequence"/>
</dbReference>
<dbReference type="InterPro" id="IPR005526">
    <property type="entry name" value="Septum_form_inhib_MinC_C"/>
</dbReference>
<dbReference type="InterPro" id="IPR013033">
    <property type="entry name" value="MinC"/>
</dbReference>
<dbReference type="PANTHER" id="PTHR34108:SF1">
    <property type="entry name" value="SEPTUM SITE-DETERMINING PROTEIN MINC"/>
    <property type="match status" value="1"/>
</dbReference>
<protein>
    <recommendedName>
        <fullName evidence="6">Probable septum site-determining protein MinC</fullName>
    </recommendedName>
</protein>
<sequence>MTSTKALEFKGRMLSVSRLRVLAHDPLTVEEQIRDFAKSMPPAMQGMPVVIEAEQALELGGILSALRTAGLQPLGVSDGPLNESARNWGLAVLPPEGRGARPAAASRPEAPAAPAPAPAAAPAPAPAAPPPAPAAPAPAQRAPTKIVTEPVRSGQQIYAAGADLVAMNLVGAGAEVVADGCVHVYGAARGRVIAGASGDTQARIFCRRFEAELVAIAGVYAVADQMQGDLRGKPVQAWLADGKLKIERLDW</sequence>
<evidence type="ECO:0000313" key="10">
    <source>
        <dbReference type="EMBL" id="PPE75985.1"/>
    </source>
</evidence>
<dbReference type="PANTHER" id="PTHR34108">
    <property type="entry name" value="SEPTUM SITE-DETERMINING PROTEIN MINC"/>
    <property type="match status" value="1"/>
</dbReference>
<evidence type="ECO:0000313" key="11">
    <source>
        <dbReference type="Proteomes" id="UP000238220"/>
    </source>
</evidence>
<evidence type="ECO:0000256" key="4">
    <source>
        <dbReference type="ARBA" id="ARBA00023306"/>
    </source>
</evidence>
<dbReference type="AlphaFoldDB" id="A0A2S5TLW8"/>
<evidence type="ECO:0000256" key="1">
    <source>
        <dbReference type="ARBA" id="ARBA00006291"/>
    </source>
</evidence>
<dbReference type="GO" id="GO:0000917">
    <property type="term" value="P:division septum assembly"/>
    <property type="evidence" value="ECO:0007669"/>
    <property type="project" value="UniProtKB-KW"/>
</dbReference>
<dbReference type="GO" id="GO:0051302">
    <property type="term" value="P:regulation of cell division"/>
    <property type="evidence" value="ECO:0007669"/>
    <property type="project" value="InterPro"/>
</dbReference>
<feature type="region of interest" description="Disordered" evidence="7">
    <location>
        <begin position="97"/>
        <end position="143"/>
    </location>
</feature>
<evidence type="ECO:0000256" key="7">
    <source>
        <dbReference type="SAM" id="MobiDB-lite"/>
    </source>
</evidence>
<gene>
    <name evidence="6 10" type="primary">minC</name>
    <name evidence="10" type="ORF">C3942_03640</name>
</gene>